<keyword evidence="1" id="KW-1133">Transmembrane helix</keyword>
<evidence type="ECO:0000313" key="3">
    <source>
        <dbReference type="RefSeq" id="XP_041631521.2"/>
    </source>
</evidence>
<feature type="transmembrane region" description="Helical" evidence="1">
    <location>
        <begin position="105"/>
        <end position="125"/>
    </location>
</feature>
<dbReference type="GeneID" id="121502347"/>
<keyword evidence="2" id="KW-1185">Reference proteome</keyword>
<dbReference type="Proteomes" id="UP001652661">
    <property type="component" value="Chromosome 2L"/>
</dbReference>
<organism evidence="2 3">
    <name type="scientific">Drosophila kikkawai</name>
    <name type="common">Fruit fly</name>
    <dbReference type="NCBI Taxonomy" id="30033"/>
    <lineage>
        <taxon>Eukaryota</taxon>
        <taxon>Metazoa</taxon>
        <taxon>Ecdysozoa</taxon>
        <taxon>Arthropoda</taxon>
        <taxon>Hexapoda</taxon>
        <taxon>Insecta</taxon>
        <taxon>Pterygota</taxon>
        <taxon>Neoptera</taxon>
        <taxon>Endopterygota</taxon>
        <taxon>Diptera</taxon>
        <taxon>Brachycera</taxon>
        <taxon>Muscomorpha</taxon>
        <taxon>Ephydroidea</taxon>
        <taxon>Drosophilidae</taxon>
        <taxon>Drosophila</taxon>
        <taxon>Sophophora</taxon>
    </lineage>
</organism>
<evidence type="ECO:0000313" key="2">
    <source>
        <dbReference type="Proteomes" id="UP001652661"/>
    </source>
</evidence>
<accession>A0ABM3C5Z4</accession>
<reference evidence="2" key="1">
    <citation type="submission" date="2025-05" db="UniProtKB">
        <authorList>
            <consortium name="RefSeq"/>
        </authorList>
    </citation>
    <scope>NUCLEOTIDE SEQUENCE [LARGE SCALE GENOMIC DNA]</scope>
    <source>
        <strain evidence="2">14028-0561.14</strain>
    </source>
</reference>
<sequence>MAFVQQFLGCIELNYAVYIIGIFDMILSLLCGCYLPWIRRKAELDFYLATPYTESGSSWWTTPEEFYHSRFGYAMWIFLVLVLVLHIGACILIIVSSFTKENWMVAPYLATALVRFVVLFLILLWMVAKCHDSKTCYWLLGFSLFPATYFYLTAVSWYAANDTDDS</sequence>
<feature type="transmembrane region" description="Helical" evidence="1">
    <location>
        <begin position="73"/>
        <end position="99"/>
    </location>
</feature>
<evidence type="ECO:0008006" key="4">
    <source>
        <dbReference type="Google" id="ProtNLM"/>
    </source>
</evidence>
<reference evidence="3" key="2">
    <citation type="submission" date="2025-08" db="UniProtKB">
        <authorList>
            <consortium name="RefSeq"/>
        </authorList>
    </citation>
    <scope>IDENTIFICATION</scope>
    <source>
        <strain evidence="3">14028-0561.14</strain>
        <tissue evidence="3">Whole fly</tissue>
    </source>
</reference>
<gene>
    <name evidence="3" type="primary">LOC121502347</name>
</gene>
<keyword evidence="1" id="KW-0812">Transmembrane</keyword>
<keyword evidence="1" id="KW-0472">Membrane</keyword>
<dbReference type="RefSeq" id="XP_041631521.2">
    <property type="nucleotide sequence ID" value="XM_041775587.2"/>
</dbReference>
<proteinExistence type="predicted"/>
<name>A0ABM3C5Z4_DROKI</name>
<evidence type="ECO:0000256" key="1">
    <source>
        <dbReference type="SAM" id="Phobius"/>
    </source>
</evidence>
<feature type="transmembrane region" description="Helical" evidence="1">
    <location>
        <begin position="15"/>
        <end position="37"/>
    </location>
</feature>
<protein>
    <recommendedName>
        <fullName evidence="4">Transmembrane protein 230</fullName>
    </recommendedName>
</protein>
<feature type="transmembrane region" description="Helical" evidence="1">
    <location>
        <begin position="137"/>
        <end position="160"/>
    </location>
</feature>